<dbReference type="SUPFAM" id="SSF53955">
    <property type="entry name" value="Lysozyme-like"/>
    <property type="match status" value="1"/>
</dbReference>
<evidence type="ECO:0000256" key="8">
    <source>
        <dbReference type="ARBA" id="ARBA00023268"/>
    </source>
</evidence>
<dbReference type="GO" id="GO:0071555">
    <property type="term" value="P:cell wall organization"/>
    <property type="evidence" value="ECO:0007669"/>
    <property type="project" value="UniProtKB-KW"/>
</dbReference>
<keyword evidence="8" id="KW-0511">Multifunctional enzyme</keyword>
<dbReference type="InterPro" id="IPR001264">
    <property type="entry name" value="Glyco_trans_51"/>
</dbReference>
<dbReference type="GO" id="GO:0004180">
    <property type="term" value="F:carboxypeptidase activity"/>
    <property type="evidence" value="ECO:0007669"/>
    <property type="project" value="UniProtKB-KW"/>
</dbReference>
<dbReference type="InterPro" id="IPR012338">
    <property type="entry name" value="Beta-lactam/transpept-like"/>
</dbReference>
<sequence>MKPFRADLLKDSDLRKNRKRSFWLWSLLAVSLIVLLGLGLAERYFFADMPQLPQNLQSLWSMGKQPSYVLLDKNGDVLARRGPRYGKIVPVEKMPKHLVNAFLAMEDQRFYEHDGIDKKGILRAAMANWRAGRTAQGGSTITQQLVKLLLLNPERTVKRKLQEMRLARVLETKLGKDEILALYLNRIYLGNRAYGVDAAAERYFQKSVADLTLSEASILAALPKAPSRFAPHLHPEQAANRAALVLRAMLDAGYIDATQYATATNAPATSLPVTDTPNHGYIFDLAVERANKISGGRIPDLVIKTTIDPALQKTAETSLQQILTKQGKALKASQGALISTSRNGAIRAMVGGVAYETSKFNRAYRAKRQPGSAFKAFVYAAALEAGLQASSVRRDKPIEIAGWSPGNYGGGYRGRVTLRDAFRRSINTVAAQITDEIGADRVASLATRFGISGPLQALPSIALGAQEVNLWELTQAFSVFGNDGLMQESYLIENISTSYGKQLYQRPKILPRRVMDETYARQMTSMMQEVVLAGTGKNAALANRQVAGKTGTSQQWRDAWFIGFTAQYTTGVWVGNDDNSAMKKVTGGGLPAKIWQAYMRSAHADLPIQKLRSTPPQILSDTDEGLAAYYSELGSIFSQLETGAGSP</sequence>
<accession>A0A3B0SYL0</accession>
<evidence type="ECO:0000259" key="12">
    <source>
        <dbReference type="Pfam" id="PF00905"/>
    </source>
</evidence>
<dbReference type="InterPro" id="IPR036950">
    <property type="entry name" value="PBP_transglycosylase"/>
</dbReference>
<dbReference type="GO" id="GO:0008658">
    <property type="term" value="F:penicillin binding"/>
    <property type="evidence" value="ECO:0007669"/>
    <property type="project" value="InterPro"/>
</dbReference>
<dbReference type="Pfam" id="PF00912">
    <property type="entry name" value="Transgly"/>
    <property type="match status" value="1"/>
</dbReference>
<dbReference type="InterPro" id="IPR023346">
    <property type="entry name" value="Lysozyme-like_dom_sf"/>
</dbReference>
<dbReference type="PANTHER" id="PTHR32282">
    <property type="entry name" value="BINDING PROTEIN TRANSPEPTIDASE, PUTATIVE-RELATED"/>
    <property type="match status" value="1"/>
</dbReference>
<dbReference type="GO" id="GO:0030288">
    <property type="term" value="C:outer membrane-bounded periplasmic space"/>
    <property type="evidence" value="ECO:0007669"/>
    <property type="project" value="TreeGrafter"/>
</dbReference>
<dbReference type="Gene3D" id="3.40.710.10">
    <property type="entry name" value="DD-peptidase/beta-lactamase superfamily"/>
    <property type="match status" value="1"/>
</dbReference>
<dbReference type="NCBIfam" id="TIGR02074">
    <property type="entry name" value="PBP_1a_fam"/>
    <property type="match status" value="1"/>
</dbReference>
<keyword evidence="6" id="KW-0133">Cell shape</keyword>
<keyword evidence="3 14" id="KW-0328">Glycosyltransferase</keyword>
<evidence type="ECO:0000256" key="3">
    <source>
        <dbReference type="ARBA" id="ARBA00022676"/>
    </source>
</evidence>
<evidence type="ECO:0000256" key="2">
    <source>
        <dbReference type="ARBA" id="ARBA00022670"/>
    </source>
</evidence>
<keyword evidence="7" id="KW-0573">Peptidoglycan synthesis</keyword>
<evidence type="ECO:0000256" key="9">
    <source>
        <dbReference type="ARBA" id="ARBA00023316"/>
    </source>
</evidence>
<dbReference type="GO" id="GO:0006508">
    <property type="term" value="P:proteolysis"/>
    <property type="evidence" value="ECO:0007669"/>
    <property type="project" value="UniProtKB-KW"/>
</dbReference>
<evidence type="ECO:0000313" key="14">
    <source>
        <dbReference type="EMBL" id="VAV99845.1"/>
    </source>
</evidence>
<dbReference type="PANTHER" id="PTHR32282:SF33">
    <property type="entry name" value="PEPTIDOGLYCAN GLYCOSYLTRANSFERASE"/>
    <property type="match status" value="1"/>
</dbReference>
<comment type="catalytic activity">
    <reaction evidence="11">
        <text>[GlcNAc-(1-&gt;4)-Mur2Ac(oyl-L-Ala-gamma-D-Glu-L-Lys-D-Ala-D-Ala)](n)-di-trans,octa-cis-undecaprenyl diphosphate + beta-D-GlcNAc-(1-&gt;4)-Mur2Ac(oyl-L-Ala-gamma-D-Glu-L-Lys-D-Ala-D-Ala)-di-trans,octa-cis-undecaprenyl diphosphate = [GlcNAc-(1-&gt;4)-Mur2Ac(oyl-L-Ala-gamma-D-Glu-L-Lys-D-Ala-D-Ala)](n+1)-di-trans,octa-cis-undecaprenyl diphosphate + di-trans,octa-cis-undecaprenyl diphosphate + H(+)</text>
        <dbReference type="Rhea" id="RHEA:23708"/>
        <dbReference type="Rhea" id="RHEA-COMP:9602"/>
        <dbReference type="Rhea" id="RHEA-COMP:9603"/>
        <dbReference type="ChEBI" id="CHEBI:15378"/>
        <dbReference type="ChEBI" id="CHEBI:58405"/>
        <dbReference type="ChEBI" id="CHEBI:60033"/>
        <dbReference type="ChEBI" id="CHEBI:78435"/>
        <dbReference type="EC" id="2.4.99.28"/>
    </reaction>
</comment>
<evidence type="ECO:0000259" key="13">
    <source>
        <dbReference type="Pfam" id="PF00912"/>
    </source>
</evidence>
<dbReference type="EMBL" id="UOEE01000280">
    <property type="protein sequence ID" value="VAV99845.1"/>
    <property type="molecule type" value="Genomic_DNA"/>
</dbReference>
<proteinExistence type="predicted"/>
<dbReference type="AlphaFoldDB" id="A0A3B0SYL0"/>
<feature type="domain" description="Glycosyl transferase family 51" evidence="13">
    <location>
        <begin position="77"/>
        <end position="249"/>
    </location>
</feature>
<organism evidence="14">
    <name type="scientific">hydrothermal vent metagenome</name>
    <dbReference type="NCBI Taxonomy" id="652676"/>
    <lineage>
        <taxon>unclassified sequences</taxon>
        <taxon>metagenomes</taxon>
        <taxon>ecological metagenomes</taxon>
    </lineage>
</organism>
<evidence type="ECO:0000256" key="1">
    <source>
        <dbReference type="ARBA" id="ARBA00022645"/>
    </source>
</evidence>
<dbReference type="EC" id="2.4.99.28" evidence="10"/>
<keyword evidence="1" id="KW-0121">Carboxypeptidase</keyword>
<gene>
    <name evidence="14" type="ORF">MNBD_ALPHA06-758</name>
</gene>
<keyword evidence="4 14" id="KW-0808">Transferase</keyword>
<dbReference type="FunFam" id="1.10.3810.10:FF:000001">
    <property type="entry name" value="Penicillin-binding protein 1A"/>
    <property type="match status" value="1"/>
</dbReference>
<reference evidence="14" key="1">
    <citation type="submission" date="2018-06" db="EMBL/GenBank/DDBJ databases">
        <authorList>
            <person name="Zhirakovskaya E."/>
        </authorList>
    </citation>
    <scope>NUCLEOTIDE SEQUENCE</scope>
</reference>
<name>A0A3B0SYL0_9ZZZZ</name>
<evidence type="ECO:0000256" key="10">
    <source>
        <dbReference type="ARBA" id="ARBA00044770"/>
    </source>
</evidence>
<dbReference type="InterPro" id="IPR001460">
    <property type="entry name" value="PCN-bd_Tpept"/>
</dbReference>
<feature type="domain" description="Penicillin-binding protein transpeptidase" evidence="12">
    <location>
        <begin position="337"/>
        <end position="573"/>
    </location>
</feature>
<evidence type="ECO:0000256" key="5">
    <source>
        <dbReference type="ARBA" id="ARBA00022801"/>
    </source>
</evidence>
<evidence type="ECO:0000256" key="11">
    <source>
        <dbReference type="ARBA" id="ARBA00049902"/>
    </source>
</evidence>
<dbReference type="Pfam" id="PF00905">
    <property type="entry name" value="Transpeptidase"/>
    <property type="match status" value="1"/>
</dbReference>
<dbReference type="SUPFAM" id="SSF56601">
    <property type="entry name" value="beta-lactamase/transpeptidase-like"/>
    <property type="match status" value="1"/>
</dbReference>
<keyword evidence="9" id="KW-0961">Cell wall biogenesis/degradation</keyword>
<keyword evidence="2" id="KW-0645">Protease</keyword>
<dbReference type="Gene3D" id="1.10.3810.10">
    <property type="entry name" value="Biosynthetic peptidoglycan transglycosylase-like"/>
    <property type="match status" value="1"/>
</dbReference>
<keyword evidence="5" id="KW-0378">Hydrolase</keyword>
<dbReference type="GO" id="GO:0008955">
    <property type="term" value="F:peptidoglycan glycosyltransferase activity"/>
    <property type="evidence" value="ECO:0007669"/>
    <property type="project" value="UniProtKB-EC"/>
</dbReference>
<evidence type="ECO:0000256" key="7">
    <source>
        <dbReference type="ARBA" id="ARBA00022984"/>
    </source>
</evidence>
<evidence type="ECO:0000256" key="6">
    <source>
        <dbReference type="ARBA" id="ARBA00022960"/>
    </source>
</evidence>
<protein>
    <recommendedName>
        <fullName evidence="10">peptidoglycan glycosyltransferase</fullName>
        <ecNumber evidence="10">2.4.99.28</ecNumber>
    </recommendedName>
</protein>
<dbReference type="GO" id="GO:0009252">
    <property type="term" value="P:peptidoglycan biosynthetic process"/>
    <property type="evidence" value="ECO:0007669"/>
    <property type="project" value="UniProtKB-KW"/>
</dbReference>
<dbReference type="GO" id="GO:0008360">
    <property type="term" value="P:regulation of cell shape"/>
    <property type="evidence" value="ECO:0007669"/>
    <property type="project" value="UniProtKB-KW"/>
</dbReference>
<evidence type="ECO:0000256" key="4">
    <source>
        <dbReference type="ARBA" id="ARBA00022679"/>
    </source>
</evidence>
<dbReference type="InterPro" id="IPR050396">
    <property type="entry name" value="Glycosyltr_51/Transpeptidase"/>
</dbReference>